<sequence length="435" mass="48887">MASPWLRHRKLGSIVVRATLRAQTLTPPLLRTRILVQQLRKSSSAAAGPTAASSARASNQEKPLATKHRQSKSPGPSRSLGARDVRVIESEHPDNAANPAGNATAPAAAPPALRPLPGKIAGLLDLVDKKRRPLISYLPDENLFVRPLEKAKGECFEYRKTVNPHPNQKYKIKLFHQLRASLVRELSVYQKRFRGHLQSGQHRMFGLYETIKELHGALGLARDWALDDWRVVRNVEKDQPFERDNTDASLELLDDGRAGLLWVSIIPQRHSGREQTTASASSHFRWASDPNNLPWNTLKNVLEMAPNGTLKIPALSPSEGAAYQVWTEKAPGLPSSVEVANQVILMHIMPLFKKTYGLGGCKAQRLWGGARRNDNLPVVFAWQDKYVWCIWRNGPHGPLEMQQTGCWVPEVAPGNKYYDMEQALYKDIQWMWVQK</sequence>
<proteinExistence type="predicted"/>
<accession>A0ABR1UXQ2</accession>
<dbReference type="EMBL" id="JAQQWM010000005">
    <property type="protein sequence ID" value="KAK8063717.1"/>
    <property type="molecule type" value="Genomic_DNA"/>
</dbReference>
<feature type="region of interest" description="Disordered" evidence="1">
    <location>
        <begin position="93"/>
        <end position="112"/>
    </location>
</feature>
<evidence type="ECO:0000313" key="2">
    <source>
        <dbReference type="EMBL" id="KAK8063717.1"/>
    </source>
</evidence>
<evidence type="ECO:0000256" key="1">
    <source>
        <dbReference type="SAM" id="MobiDB-lite"/>
    </source>
</evidence>
<feature type="compositionally biased region" description="Low complexity" evidence="1">
    <location>
        <begin position="95"/>
        <end position="107"/>
    </location>
</feature>
<comment type="caution">
    <text evidence="2">The sequence shown here is derived from an EMBL/GenBank/DDBJ whole genome shotgun (WGS) entry which is preliminary data.</text>
</comment>
<feature type="compositionally biased region" description="Low complexity" evidence="1">
    <location>
        <begin position="44"/>
        <end position="58"/>
    </location>
</feature>
<dbReference type="Proteomes" id="UP001446871">
    <property type="component" value="Unassembled WGS sequence"/>
</dbReference>
<gene>
    <name evidence="2" type="ORF">PG996_008369</name>
</gene>
<organism evidence="2 3">
    <name type="scientific">Apiospora saccharicola</name>
    <dbReference type="NCBI Taxonomy" id="335842"/>
    <lineage>
        <taxon>Eukaryota</taxon>
        <taxon>Fungi</taxon>
        <taxon>Dikarya</taxon>
        <taxon>Ascomycota</taxon>
        <taxon>Pezizomycotina</taxon>
        <taxon>Sordariomycetes</taxon>
        <taxon>Xylariomycetidae</taxon>
        <taxon>Amphisphaeriales</taxon>
        <taxon>Apiosporaceae</taxon>
        <taxon>Apiospora</taxon>
    </lineage>
</organism>
<keyword evidence="3" id="KW-1185">Reference proteome</keyword>
<protein>
    <submittedName>
        <fullName evidence="2">Uncharacterized protein</fullName>
    </submittedName>
</protein>
<name>A0ABR1UXQ2_9PEZI</name>
<reference evidence="2 3" key="1">
    <citation type="submission" date="2023-01" db="EMBL/GenBank/DDBJ databases">
        <title>Analysis of 21 Apiospora genomes using comparative genomics revels a genus with tremendous synthesis potential of carbohydrate active enzymes and secondary metabolites.</title>
        <authorList>
            <person name="Sorensen T."/>
        </authorList>
    </citation>
    <scope>NUCLEOTIDE SEQUENCE [LARGE SCALE GENOMIC DNA]</scope>
    <source>
        <strain evidence="2 3">CBS 83171</strain>
    </source>
</reference>
<evidence type="ECO:0000313" key="3">
    <source>
        <dbReference type="Proteomes" id="UP001446871"/>
    </source>
</evidence>
<feature type="region of interest" description="Disordered" evidence="1">
    <location>
        <begin position="44"/>
        <end position="80"/>
    </location>
</feature>